<reference evidence="1" key="1">
    <citation type="journal article" date="2015" name="Nature">
        <title>Complex archaea that bridge the gap between prokaryotes and eukaryotes.</title>
        <authorList>
            <person name="Spang A."/>
            <person name="Saw J.H."/>
            <person name="Jorgensen S.L."/>
            <person name="Zaremba-Niedzwiedzka K."/>
            <person name="Martijn J."/>
            <person name="Lind A.E."/>
            <person name="van Eijk R."/>
            <person name="Schleper C."/>
            <person name="Guy L."/>
            <person name="Ettema T.J."/>
        </authorList>
    </citation>
    <scope>NUCLEOTIDE SEQUENCE</scope>
</reference>
<evidence type="ECO:0000313" key="1">
    <source>
        <dbReference type="EMBL" id="KKM97967.1"/>
    </source>
</evidence>
<protein>
    <submittedName>
        <fullName evidence="1">Uncharacterized protein</fullName>
    </submittedName>
</protein>
<name>A0A0F9PXR0_9ZZZZ</name>
<sequence length="139" mass="15917">MQAQLWQIWISEGMLAANHGIFFPIFEVYIPEMSLAVNISGIIEADAERYQPVANEHSLDMNLIQHQPQLVKEAELPPEVDDLLKIITEAQNAEEKLGEILGNLFEEFSVEEDDDDEDSNIVLTDDINEIIDDEIKFRF</sequence>
<organism evidence="1">
    <name type="scientific">marine sediment metagenome</name>
    <dbReference type="NCBI Taxonomy" id="412755"/>
    <lineage>
        <taxon>unclassified sequences</taxon>
        <taxon>metagenomes</taxon>
        <taxon>ecological metagenomes</taxon>
    </lineage>
</organism>
<gene>
    <name evidence="1" type="ORF">LCGC14_1162660</name>
</gene>
<dbReference type="AlphaFoldDB" id="A0A0F9PXR0"/>
<accession>A0A0F9PXR0</accession>
<comment type="caution">
    <text evidence="1">The sequence shown here is derived from an EMBL/GenBank/DDBJ whole genome shotgun (WGS) entry which is preliminary data.</text>
</comment>
<proteinExistence type="predicted"/>
<dbReference type="EMBL" id="LAZR01005684">
    <property type="protein sequence ID" value="KKM97967.1"/>
    <property type="molecule type" value="Genomic_DNA"/>
</dbReference>